<dbReference type="Gene3D" id="1.10.287.310">
    <property type="match status" value="1"/>
</dbReference>
<dbReference type="GO" id="GO:0006412">
    <property type="term" value="P:translation"/>
    <property type="evidence" value="ECO:0007669"/>
    <property type="project" value="InterPro"/>
</dbReference>
<sequence length="63" mass="7464">MNQIELDARLGENLDALQNLRFQQALQQIEDSTQIRKKKREIAQIKTILREYHLGIRQTKSND</sequence>
<dbReference type="CDD" id="cd00427">
    <property type="entry name" value="Ribosomal_L29_HIP"/>
    <property type="match status" value="1"/>
</dbReference>
<dbReference type="NCBIfam" id="TIGR00012">
    <property type="entry name" value="L29"/>
    <property type="match status" value="1"/>
</dbReference>
<gene>
    <name evidence="4" type="ORF">METZ01_LOCUS139327</name>
</gene>
<evidence type="ECO:0000256" key="3">
    <source>
        <dbReference type="ARBA" id="ARBA00023274"/>
    </source>
</evidence>
<dbReference type="InterPro" id="IPR001854">
    <property type="entry name" value="Ribosomal_uL29"/>
</dbReference>
<accession>A0A381ZCJ5</accession>
<dbReference type="InterPro" id="IPR036049">
    <property type="entry name" value="Ribosomal_uL29_sf"/>
</dbReference>
<dbReference type="Pfam" id="PF00831">
    <property type="entry name" value="Ribosomal_L29"/>
    <property type="match status" value="1"/>
</dbReference>
<keyword evidence="2" id="KW-0689">Ribosomal protein</keyword>
<keyword evidence="3" id="KW-0687">Ribonucleoprotein</keyword>
<proteinExistence type="inferred from homology"/>
<dbReference type="GO" id="GO:1990904">
    <property type="term" value="C:ribonucleoprotein complex"/>
    <property type="evidence" value="ECO:0007669"/>
    <property type="project" value="UniProtKB-KW"/>
</dbReference>
<dbReference type="AlphaFoldDB" id="A0A381ZCJ5"/>
<protein>
    <recommendedName>
        <fullName evidence="5">50S ribosomal protein L29</fullName>
    </recommendedName>
</protein>
<dbReference type="SUPFAM" id="SSF46561">
    <property type="entry name" value="Ribosomal protein L29 (L29p)"/>
    <property type="match status" value="1"/>
</dbReference>
<dbReference type="EMBL" id="UINC01020638">
    <property type="protein sequence ID" value="SVA86473.1"/>
    <property type="molecule type" value="Genomic_DNA"/>
</dbReference>
<comment type="similarity">
    <text evidence="1">Belongs to the universal ribosomal protein uL29 family.</text>
</comment>
<evidence type="ECO:0000313" key="4">
    <source>
        <dbReference type="EMBL" id="SVA86473.1"/>
    </source>
</evidence>
<evidence type="ECO:0008006" key="5">
    <source>
        <dbReference type="Google" id="ProtNLM"/>
    </source>
</evidence>
<dbReference type="GO" id="GO:0003735">
    <property type="term" value="F:structural constituent of ribosome"/>
    <property type="evidence" value="ECO:0007669"/>
    <property type="project" value="InterPro"/>
</dbReference>
<reference evidence="4" key="1">
    <citation type="submission" date="2018-05" db="EMBL/GenBank/DDBJ databases">
        <authorList>
            <person name="Lanie J.A."/>
            <person name="Ng W.-L."/>
            <person name="Kazmierczak K.M."/>
            <person name="Andrzejewski T.M."/>
            <person name="Davidsen T.M."/>
            <person name="Wayne K.J."/>
            <person name="Tettelin H."/>
            <person name="Glass J.I."/>
            <person name="Rusch D."/>
            <person name="Podicherti R."/>
            <person name="Tsui H.-C.T."/>
            <person name="Winkler M.E."/>
        </authorList>
    </citation>
    <scope>NUCLEOTIDE SEQUENCE</scope>
</reference>
<dbReference type="HAMAP" id="MF_00374">
    <property type="entry name" value="Ribosomal_uL29"/>
    <property type="match status" value="1"/>
</dbReference>
<dbReference type="GO" id="GO:0005840">
    <property type="term" value="C:ribosome"/>
    <property type="evidence" value="ECO:0007669"/>
    <property type="project" value="UniProtKB-KW"/>
</dbReference>
<evidence type="ECO:0000256" key="2">
    <source>
        <dbReference type="ARBA" id="ARBA00022980"/>
    </source>
</evidence>
<name>A0A381ZCJ5_9ZZZZ</name>
<evidence type="ECO:0000256" key="1">
    <source>
        <dbReference type="ARBA" id="ARBA00009254"/>
    </source>
</evidence>
<organism evidence="4">
    <name type="scientific">marine metagenome</name>
    <dbReference type="NCBI Taxonomy" id="408172"/>
    <lineage>
        <taxon>unclassified sequences</taxon>
        <taxon>metagenomes</taxon>
        <taxon>ecological metagenomes</taxon>
    </lineage>
</organism>